<reference evidence="2" key="1">
    <citation type="submission" date="2019-12" db="EMBL/GenBank/DDBJ databases">
        <title>Genome sequencing and annotation of Brassica cretica.</title>
        <authorList>
            <person name="Studholme D.J."/>
            <person name="Sarris P.F."/>
        </authorList>
    </citation>
    <scope>NUCLEOTIDE SEQUENCE</scope>
    <source>
        <strain evidence="2">PFS-001/15</strain>
        <tissue evidence="2">Leaf</tissue>
    </source>
</reference>
<sequence length="383" mass="42503">MNPDTPAFPSSFVGGRTRPRRLSADPFSSPTSVWGEILEADNEAVPMALLRQRCSYFLDDGPRSEIQEESFINIWKKFAIPPSVVMRCPSEFERAPDGGSDEIAIYEAYLEAGFRVGVPSIVAEVSSFFGFYPSQLTPLTWRTLMAIQVLGKFHGFVVGVHEILYSYYLAPLVNKPGFYHLRSRDGTPLVEEPSRGIKGNYPFGDDWDKRYLFVNIPGSSPYPSFWRIVDVAHPVSFIGEVVAKLVLGVPQRFRWVNFLMSKEALRHSRNVARLSVSIIYDELSSGTSCGVGCVQARHGSDLCAEVALLVACRVEGLTLVSEKKIFRFELRFSVASRALCKSVTWLCNPSSCLCSSASLGVDSDGLSYSSTAIVTQFRLLPSF</sequence>
<protein>
    <submittedName>
        <fullName evidence="2">Uncharacterized protein</fullName>
    </submittedName>
</protein>
<evidence type="ECO:0000256" key="1">
    <source>
        <dbReference type="SAM" id="MobiDB-lite"/>
    </source>
</evidence>
<dbReference type="AlphaFoldDB" id="A0A8S9HJW3"/>
<feature type="region of interest" description="Disordered" evidence="1">
    <location>
        <begin position="1"/>
        <end position="26"/>
    </location>
</feature>
<dbReference type="EMBL" id="QGKW02001940">
    <property type="protein sequence ID" value="KAF2557574.1"/>
    <property type="molecule type" value="Genomic_DNA"/>
</dbReference>
<evidence type="ECO:0000313" key="2">
    <source>
        <dbReference type="EMBL" id="KAF2557574.1"/>
    </source>
</evidence>
<accession>A0A8S9HJW3</accession>
<evidence type="ECO:0000313" key="3">
    <source>
        <dbReference type="Proteomes" id="UP000712281"/>
    </source>
</evidence>
<name>A0A8S9HJW3_BRACR</name>
<gene>
    <name evidence="2" type="ORF">F2Q68_00016401</name>
</gene>
<dbReference type="PANTHER" id="PTHR31099">
    <property type="entry name" value="OS06G0165300 PROTEIN"/>
    <property type="match status" value="1"/>
</dbReference>
<comment type="caution">
    <text evidence="2">The sequence shown here is derived from an EMBL/GenBank/DDBJ whole genome shotgun (WGS) entry which is preliminary data.</text>
</comment>
<dbReference type="Proteomes" id="UP000712281">
    <property type="component" value="Unassembled WGS sequence"/>
</dbReference>
<dbReference type="PANTHER" id="PTHR31099:SF24">
    <property type="entry name" value="AMINOTRANSFERASE-LIKE PLANT MOBILE DOMAIN-CONTAINING PROTEIN"/>
    <property type="match status" value="1"/>
</dbReference>
<organism evidence="2 3">
    <name type="scientific">Brassica cretica</name>
    <name type="common">Mustard</name>
    <dbReference type="NCBI Taxonomy" id="69181"/>
    <lineage>
        <taxon>Eukaryota</taxon>
        <taxon>Viridiplantae</taxon>
        <taxon>Streptophyta</taxon>
        <taxon>Embryophyta</taxon>
        <taxon>Tracheophyta</taxon>
        <taxon>Spermatophyta</taxon>
        <taxon>Magnoliopsida</taxon>
        <taxon>eudicotyledons</taxon>
        <taxon>Gunneridae</taxon>
        <taxon>Pentapetalae</taxon>
        <taxon>rosids</taxon>
        <taxon>malvids</taxon>
        <taxon>Brassicales</taxon>
        <taxon>Brassicaceae</taxon>
        <taxon>Brassiceae</taxon>
        <taxon>Brassica</taxon>
    </lineage>
</organism>
<proteinExistence type="predicted"/>